<dbReference type="AlphaFoldDB" id="A0A5C0ARF7"/>
<name>A0A5C0ARF7_9BURK</name>
<evidence type="ECO:0000259" key="5">
    <source>
        <dbReference type="PROSITE" id="PS50931"/>
    </source>
</evidence>
<evidence type="ECO:0000256" key="4">
    <source>
        <dbReference type="ARBA" id="ARBA00023163"/>
    </source>
</evidence>
<dbReference type="KEGG" id="pacr:FXN63_01665"/>
<keyword evidence="2" id="KW-0805">Transcription regulation</keyword>
<dbReference type="FunFam" id="1.10.10.10:FF:000001">
    <property type="entry name" value="LysR family transcriptional regulator"/>
    <property type="match status" value="1"/>
</dbReference>
<dbReference type="PANTHER" id="PTHR30537">
    <property type="entry name" value="HTH-TYPE TRANSCRIPTIONAL REGULATOR"/>
    <property type="match status" value="1"/>
</dbReference>
<dbReference type="RefSeq" id="WP_148812235.1">
    <property type="nucleotide sequence ID" value="NZ_CP043046.1"/>
</dbReference>
<dbReference type="EMBL" id="CP043046">
    <property type="protein sequence ID" value="QEI04689.1"/>
    <property type="molecule type" value="Genomic_DNA"/>
</dbReference>
<protein>
    <submittedName>
        <fullName evidence="6">LysR family transcriptional regulator</fullName>
    </submittedName>
</protein>
<dbReference type="GO" id="GO:0003700">
    <property type="term" value="F:DNA-binding transcription factor activity"/>
    <property type="evidence" value="ECO:0007669"/>
    <property type="project" value="InterPro"/>
</dbReference>
<dbReference type="Pfam" id="PF00126">
    <property type="entry name" value="HTH_1"/>
    <property type="match status" value="1"/>
</dbReference>
<evidence type="ECO:0000256" key="3">
    <source>
        <dbReference type="ARBA" id="ARBA00023125"/>
    </source>
</evidence>
<dbReference type="InterPro" id="IPR000847">
    <property type="entry name" value="LysR_HTH_N"/>
</dbReference>
<dbReference type="Proteomes" id="UP000325161">
    <property type="component" value="Chromosome"/>
</dbReference>
<evidence type="ECO:0000256" key="1">
    <source>
        <dbReference type="ARBA" id="ARBA00009437"/>
    </source>
</evidence>
<dbReference type="Gene3D" id="1.10.10.10">
    <property type="entry name" value="Winged helix-like DNA-binding domain superfamily/Winged helix DNA-binding domain"/>
    <property type="match status" value="1"/>
</dbReference>
<sequence>MPDLNDMYFFAKVVEYGGYSAASRHLGVQTSMLSRRIAELEQRLGVRLLNRTTRRISLTAAGETFHSHCLSLVGIADAAHEAIEQTRSEPRGLVRVSCPPGLLHSHVATIATKFLSDNPLVRLHIEASNRRVDVVEERFDVALRVRQPPLEDSDLAIRRFGETDTMLVACPSLWRGKQAPTTLEELAELPTLAMSDNTTTQVWQFLDAHKKPMLFSHVPRLTVDDFQSLHVAVLGGLGVAWLPEITVRADLRAGRLVRVMPQLARMRGIVHAVFPSRRGMVPAVRNFLDALVDGFANAPGEVADFLVSGPPSALPPH</sequence>
<organism evidence="6 7">
    <name type="scientific">Pigmentiphaga aceris</name>
    <dbReference type="NCBI Taxonomy" id="1940612"/>
    <lineage>
        <taxon>Bacteria</taxon>
        <taxon>Pseudomonadati</taxon>
        <taxon>Pseudomonadota</taxon>
        <taxon>Betaproteobacteria</taxon>
        <taxon>Burkholderiales</taxon>
        <taxon>Alcaligenaceae</taxon>
        <taxon>Pigmentiphaga</taxon>
    </lineage>
</organism>
<dbReference type="OrthoDB" id="5671700at2"/>
<reference evidence="6 7" key="1">
    <citation type="submission" date="2019-08" db="EMBL/GenBank/DDBJ databases">
        <title>Amphibian skin-associated Pigmentiphaga: genome sequence and occurrence across geography and hosts.</title>
        <authorList>
            <person name="Bletz M.C."/>
            <person name="Bunk B."/>
            <person name="Sproeer C."/>
            <person name="Biwer P."/>
            <person name="Reiter S."/>
            <person name="Rabemananjara F.C.E."/>
            <person name="Schulz S."/>
            <person name="Overmann J."/>
            <person name="Vences M."/>
        </authorList>
    </citation>
    <scope>NUCLEOTIDE SEQUENCE [LARGE SCALE GENOMIC DNA]</scope>
    <source>
        <strain evidence="6 7">Mada1488</strain>
    </source>
</reference>
<dbReference type="InterPro" id="IPR058163">
    <property type="entry name" value="LysR-type_TF_proteobact-type"/>
</dbReference>
<keyword evidence="4" id="KW-0804">Transcription</keyword>
<dbReference type="SUPFAM" id="SSF46785">
    <property type="entry name" value="Winged helix' DNA-binding domain"/>
    <property type="match status" value="1"/>
</dbReference>
<dbReference type="PROSITE" id="PS50931">
    <property type="entry name" value="HTH_LYSR"/>
    <property type="match status" value="1"/>
</dbReference>
<evidence type="ECO:0000256" key="2">
    <source>
        <dbReference type="ARBA" id="ARBA00023015"/>
    </source>
</evidence>
<dbReference type="Gene3D" id="3.40.190.290">
    <property type="match status" value="1"/>
</dbReference>
<keyword evidence="7" id="KW-1185">Reference proteome</keyword>
<keyword evidence="3" id="KW-0238">DNA-binding</keyword>
<evidence type="ECO:0000313" key="6">
    <source>
        <dbReference type="EMBL" id="QEI04689.1"/>
    </source>
</evidence>
<dbReference type="Pfam" id="PF03466">
    <property type="entry name" value="LysR_substrate"/>
    <property type="match status" value="1"/>
</dbReference>
<dbReference type="InterPro" id="IPR005119">
    <property type="entry name" value="LysR_subst-bd"/>
</dbReference>
<dbReference type="GO" id="GO:0006351">
    <property type="term" value="P:DNA-templated transcription"/>
    <property type="evidence" value="ECO:0007669"/>
    <property type="project" value="TreeGrafter"/>
</dbReference>
<comment type="similarity">
    <text evidence="1">Belongs to the LysR transcriptional regulatory family.</text>
</comment>
<proteinExistence type="inferred from homology"/>
<evidence type="ECO:0000313" key="7">
    <source>
        <dbReference type="Proteomes" id="UP000325161"/>
    </source>
</evidence>
<dbReference type="InterPro" id="IPR036388">
    <property type="entry name" value="WH-like_DNA-bd_sf"/>
</dbReference>
<gene>
    <name evidence="6" type="ORF">FXN63_01665</name>
</gene>
<dbReference type="InterPro" id="IPR036390">
    <property type="entry name" value="WH_DNA-bd_sf"/>
</dbReference>
<dbReference type="PANTHER" id="PTHR30537:SF31">
    <property type="entry name" value="TRANSCRIPTIONAL REGULATOR, LYSR FAMILY"/>
    <property type="match status" value="1"/>
</dbReference>
<dbReference type="SUPFAM" id="SSF53850">
    <property type="entry name" value="Periplasmic binding protein-like II"/>
    <property type="match status" value="1"/>
</dbReference>
<feature type="domain" description="HTH lysR-type" evidence="5">
    <location>
        <begin position="2"/>
        <end position="59"/>
    </location>
</feature>
<accession>A0A5C0ARF7</accession>
<dbReference type="GO" id="GO:0043565">
    <property type="term" value="F:sequence-specific DNA binding"/>
    <property type="evidence" value="ECO:0007669"/>
    <property type="project" value="TreeGrafter"/>
</dbReference>